<sequence>MDFDPPLATAVLAGAVEGGASERAWRREDLQRRGSFGDLSDAESDCSQASRVSLKRTWSESSQGRTESSGSLAAASEPGLGRAGTWPLQVDDDEDMWRARSGGGASAAEWMSLDPLLWPRSDGLPASGAESSPFEGILGAPHVPVNLPGVVDDVGRGPRVREGCARVRACARVLGDIRH</sequence>
<accession>A0A0D3IHJ7</accession>
<evidence type="ECO:0000313" key="3">
    <source>
        <dbReference type="Proteomes" id="UP000013827"/>
    </source>
</evidence>
<dbReference type="EnsemblProtists" id="EOD10732">
    <property type="protein sequence ID" value="EOD10732"/>
    <property type="gene ID" value="EMIHUDRAFT_215542"/>
</dbReference>
<protein>
    <submittedName>
        <fullName evidence="2">Uncharacterized protein</fullName>
    </submittedName>
</protein>
<feature type="region of interest" description="Disordered" evidence="1">
    <location>
        <begin position="34"/>
        <end position="88"/>
    </location>
</feature>
<keyword evidence="3" id="KW-1185">Reference proteome</keyword>
<reference evidence="2" key="2">
    <citation type="submission" date="2024-10" db="UniProtKB">
        <authorList>
            <consortium name="EnsemblProtists"/>
        </authorList>
    </citation>
    <scope>IDENTIFICATION</scope>
</reference>
<dbReference type="RefSeq" id="XP_005763161.1">
    <property type="nucleotide sequence ID" value="XM_005763104.1"/>
</dbReference>
<dbReference type="KEGG" id="ehx:EMIHUDRAFT_215542"/>
<proteinExistence type="predicted"/>
<dbReference type="PaxDb" id="2903-EOD10732"/>
<dbReference type="Proteomes" id="UP000013827">
    <property type="component" value="Unassembled WGS sequence"/>
</dbReference>
<reference evidence="3" key="1">
    <citation type="journal article" date="2013" name="Nature">
        <title>Pan genome of the phytoplankton Emiliania underpins its global distribution.</title>
        <authorList>
            <person name="Read B.A."/>
            <person name="Kegel J."/>
            <person name="Klute M.J."/>
            <person name="Kuo A."/>
            <person name="Lefebvre S.C."/>
            <person name="Maumus F."/>
            <person name="Mayer C."/>
            <person name="Miller J."/>
            <person name="Monier A."/>
            <person name="Salamov A."/>
            <person name="Young J."/>
            <person name="Aguilar M."/>
            <person name="Claverie J.M."/>
            <person name="Frickenhaus S."/>
            <person name="Gonzalez K."/>
            <person name="Herman E.K."/>
            <person name="Lin Y.C."/>
            <person name="Napier J."/>
            <person name="Ogata H."/>
            <person name="Sarno A.F."/>
            <person name="Shmutz J."/>
            <person name="Schroeder D."/>
            <person name="de Vargas C."/>
            <person name="Verret F."/>
            <person name="von Dassow P."/>
            <person name="Valentin K."/>
            <person name="Van de Peer Y."/>
            <person name="Wheeler G."/>
            <person name="Dacks J.B."/>
            <person name="Delwiche C.F."/>
            <person name="Dyhrman S.T."/>
            <person name="Glockner G."/>
            <person name="John U."/>
            <person name="Richards T."/>
            <person name="Worden A.Z."/>
            <person name="Zhang X."/>
            <person name="Grigoriev I.V."/>
            <person name="Allen A.E."/>
            <person name="Bidle K."/>
            <person name="Borodovsky M."/>
            <person name="Bowler C."/>
            <person name="Brownlee C."/>
            <person name="Cock J.M."/>
            <person name="Elias M."/>
            <person name="Gladyshev V.N."/>
            <person name="Groth M."/>
            <person name="Guda C."/>
            <person name="Hadaegh A."/>
            <person name="Iglesias-Rodriguez M.D."/>
            <person name="Jenkins J."/>
            <person name="Jones B.M."/>
            <person name="Lawson T."/>
            <person name="Leese F."/>
            <person name="Lindquist E."/>
            <person name="Lobanov A."/>
            <person name="Lomsadze A."/>
            <person name="Malik S.B."/>
            <person name="Marsh M.E."/>
            <person name="Mackinder L."/>
            <person name="Mock T."/>
            <person name="Mueller-Roeber B."/>
            <person name="Pagarete A."/>
            <person name="Parker M."/>
            <person name="Probert I."/>
            <person name="Quesneville H."/>
            <person name="Raines C."/>
            <person name="Rensing S.A."/>
            <person name="Riano-Pachon D.M."/>
            <person name="Richier S."/>
            <person name="Rokitta S."/>
            <person name="Shiraiwa Y."/>
            <person name="Soanes D.M."/>
            <person name="van der Giezen M."/>
            <person name="Wahlund T.M."/>
            <person name="Williams B."/>
            <person name="Wilson W."/>
            <person name="Wolfe G."/>
            <person name="Wurch L.L."/>
        </authorList>
    </citation>
    <scope>NUCLEOTIDE SEQUENCE</scope>
</reference>
<feature type="compositionally biased region" description="Polar residues" evidence="1">
    <location>
        <begin position="59"/>
        <end position="71"/>
    </location>
</feature>
<name>A0A0D3IHJ7_EMIH1</name>
<evidence type="ECO:0000256" key="1">
    <source>
        <dbReference type="SAM" id="MobiDB-lite"/>
    </source>
</evidence>
<dbReference type="AlphaFoldDB" id="A0A0D3IHJ7"/>
<dbReference type="GeneID" id="17256824"/>
<evidence type="ECO:0000313" key="2">
    <source>
        <dbReference type="EnsemblProtists" id="EOD10732"/>
    </source>
</evidence>
<dbReference type="HOGENOM" id="CLU_1506148_0_0_1"/>
<organism evidence="2 3">
    <name type="scientific">Emiliania huxleyi (strain CCMP1516)</name>
    <dbReference type="NCBI Taxonomy" id="280463"/>
    <lineage>
        <taxon>Eukaryota</taxon>
        <taxon>Haptista</taxon>
        <taxon>Haptophyta</taxon>
        <taxon>Prymnesiophyceae</taxon>
        <taxon>Isochrysidales</taxon>
        <taxon>Noelaerhabdaceae</taxon>
        <taxon>Emiliania</taxon>
    </lineage>
</organism>